<evidence type="ECO:0000256" key="14">
    <source>
        <dbReference type="PIRSR" id="PIRSR037090-50"/>
    </source>
</evidence>
<dbReference type="FunFam" id="3.40.50.2300:FF:000081">
    <property type="entry name" value="Glutamate receptor"/>
    <property type="match status" value="1"/>
</dbReference>
<keyword evidence="11 13" id="KW-1071">Ligand-gated ion channel</keyword>
<feature type="transmembrane region" description="Helical" evidence="16">
    <location>
        <begin position="594"/>
        <end position="614"/>
    </location>
</feature>
<dbReference type="Pfam" id="PF10613">
    <property type="entry name" value="Lig_chan-Glu_bd"/>
    <property type="match status" value="1"/>
</dbReference>
<keyword evidence="20" id="KW-1185">Reference proteome</keyword>
<feature type="transmembrane region" description="Helical" evidence="16">
    <location>
        <begin position="837"/>
        <end position="855"/>
    </location>
</feature>
<feature type="signal peptide" evidence="17">
    <location>
        <begin position="1"/>
        <end position="21"/>
    </location>
</feature>
<evidence type="ECO:0000313" key="19">
    <source>
        <dbReference type="EMBL" id="WOL12207.1"/>
    </source>
</evidence>
<evidence type="ECO:0000256" key="2">
    <source>
        <dbReference type="ARBA" id="ARBA00008685"/>
    </source>
</evidence>
<dbReference type="PIRSF" id="PIRSF037090">
    <property type="entry name" value="Iontro_Glu-like_rcpt_pln"/>
    <property type="match status" value="1"/>
</dbReference>
<protein>
    <recommendedName>
        <fullName evidence="13">Glutamate receptor</fullName>
    </recommendedName>
</protein>
<comment type="subcellular location">
    <subcellularLocation>
        <location evidence="1">Membrane</location>
        <topology evidence="1">Multi-pass membrane protein</topology>
    </subcellularLocation>
</comment>
<keyword evidence="5 17" id="KW-0732">Signal</keyword>
<keyword evidence="9 13" id="KW-0675">Receptor</keyword>
<evidence type="ECO:0000313" key="20">
    <source>
        <dbReference type="Proteomes" id="UP001327560"/>
    </source>
</evidence>
<keyword evidence="7 13" id="KW-0406">Ion transport</keyword>
<evidence type="ECO:0000256" key="8">
    <source>
        <dbReference type="ARBA" id="ARBA00023136"/>
    </source>
</evidence>
<keyword evidence="10" id="KW-0325">Glycoprotein</keyword>
<dbReference type="Pfam" id="PF00060">
    <property type="entry name" value="Lig_chan"/>
    <property type="match status" value="1"/>
</dbReference>
<dbReference type="SUPFAM" id="SSF53822">
    <property type="entry name" value="Periplasmic binding protein-like I"/>
    <property type="match status" value="1"/>
</dbReference>
<dbReference type="EMBL" id="CP136895">
    <property type="protein sequence ID" value="WOL12207.1"/>
    <property type="molecule type" value="Genomic_DNA"/>
</dbReference>
<dbReference type="PRINTS" id="PR01176">
    <property type="entry name" value="GABABRECEPTR"/>
</dbReference>
<evidence type="ECO:0000256" key="7">
    <source>
        <dbReference type="ARBA" id="ARBA00023065"/>
    </source>
</evidence>
<feature type="chain" id="PRO_5042986713" description="Glutamate receptor" evidence="17">
    <location>
        <begin position="22"/>
        <end position="942"/>
    </location>
</feature>
<evidence type="ECO:0000256" key="3">
    <source>
        <dbReference type="ARBA" id="ARBA00022448"/>
    </source>
</evidence>
<dbReference type="CDD" id="cd19990">
    <property type="entry name" value="PBP1_GABAb_receptor_plant"/>
    <property type="match status" value="1"/>
</dbReference>
<dbReference type="FunFam" id="1.10.287.70:FF:000037">
    <property type="entry name" value="Glutamate receptor"/>
    <property type="match status" value="1"/>
</dbReference>
<dbReference type="PANTHER" id="PTHR18966">
    <property type="entry name" value="IONOTROPIC GLUTAMATE RECEPTOR"/>
    <property type="match status" value="1"/>
</dbReference>
<evidence type="ECO:0000256" key="4">
    <source>
        <dbReference type="ARBA" id="ARBA00022692"/>
    </source>
</evidence>
<dbReference type="GO" id="GO:1901701">
    <property type="term" value="P:cellular response to oxygen-containing compound"/>
    <property type="evidence" value="ECO:0007669"/>
    <property type="project" value="UniProtKB-ARBA"/>
</dbReference>
<keyword evidence="3 13" id="KW-0813">Transport</keyword>
<dbReference type="AlphaFoldDB" id="A0AAQ3KNN6"/>
<dbReference type="GO" id="GO:0009611">
    <property type="term" value="P:response to wounding"/>
    <property type="evidence" value="ECO:0007669"/>
    <property type="project" value="UniProtKB-ARBA"/>
</dbReference>
<feature type="disulfide bond" evidence="14">
    <location>
        <begin position="765"/>
        <end position="819"/>
    </location>
</feature>
<feature type="transmembrane region" description="Helical" evidence="16">
    <location>
        <begin position="656"/>
        <end position="682"/>
    </location>
</feature>
<sequence>MYLLAPLLATWFVLGLNGAMGQIGNGSTTTSKPSVVNIGALFTFNSTIGRAVMPAIKLAVDDINANSKILEGTKLNVIIQDTNCSAFVGTVEALQLMEKNVIAVVGPQSSGIAHVISHVVNELHVPLLSFSATDPTLSPLEYPYFIRTIHSDYFQMNAIADLVEHFGWREVTAIYVDDDYGRGGIIALGDALAKKRSKISYKAAFPPHADSKVITDLLMTVNLMESRVYVVHVNPDSGLNIFSLAEHLGMMGTGYVWIATDWLVSDLDSLETPDTKISSLIQGVIVLRHHTSESDAKRRFMSRWHDMMHEGNVTSSLNSYALYAYDSVGLLARAIDQFLNAGRVINFSSDPRLHDAKGSTLHLSTLEVFDGGEHLLQQLLLTNFTGLTGQIQFDSERNLVEPAYDILNIEGTQSQLIGYWSNYSGLSVVAPEVLYKQPPNSSTITQNLYSVVWPGGTTEKPRGWVFPNNGKPLRIGVPNKASFKELISNGSNNTDNLSGFCIDVFNAALLLLPYPVPCKFILIGDGSKNPNYDEIVSMVARNELDAAVGDIAIVRNRTRIVDFTQPYTDSGLVIVTHVKESSSSAWAFLKPFTVEMWCVTGAFFFLVGAVVWILEHRLNPEFRGKPRQQIATMFWFSFSTMFFAHRENTVSTLGRFVLIIWMFVVLIINSSYTASLTSILTVQQLSSGITGLDSLLSSSEPIGYQAGKFTRNYMIEELNVPESRLVPLNSPEEYARALQLGPKGGGVAAIVDEIPYVQIFLSTYCQFRIVGQEFTKNGWGFAFQRDSPLAVDLSTAILSLSEDGDLQKIHEQWLSRSQCSSELDADEAANRLSLSSFWGLFLLCGVVCVLALMLYCIKIGYQFANYTSEEVEIKREKVTNIDGSHPPPRNLRSFRNLVHFIKMKEEDIVIEKKMKDKQQSNSRTTDDPSICTEGGKEMKPSP</sequence>
<evidence type="ECO:0000256" key="1">
    <source>
        <dbReference type="ARBA" id="ARBA00004141"/>
    </source>
</evidence>
<keyword evidence="6 16" id="KW-1133">Transmembrane helix</keyword>
<feature type="region of interest" description="Disordered" evidence="15">
    <location>
        <begin position="912"/>
        <end position="942"/>
    </location>
</feature>
<dbReference type="CDD" id="cd13686">
    <property type="entry name" value="GluR_Plant"/>
    <property type="match status" value="1"/>
</dbReference>
<organism evidence="19 20">
    <name type="scientific">Canna indica</name>
    <name type="common">Indian-shot</name>
    <dbReference type="NCBI Taxonomy" id="4628"/>
    <lineage>
        <taxon>Eukaryota</taxon>
        <taxon>Viridiplantae</taxon>
        <taxon>Streptophyta</taxon>
        <taxon>Embryophyta</taxon>
        <taxon>Tracheophyta</taxon>
        <taxon>Spermatophyta</taxon>
        <taxon>Magnoliopsida</taxon>
        <taxon>Liliopsida</taxon>
        <taxon>Zingiberales</taxon>
        <taxon>Cannaceae</taxon>
        <taxon>Canna</taxon>
    </lineage>
</organism>
<dbReference type="SMART" id="SM00079">
    <property type="entry name" value="PBPe"/>
    <property type="match status" value="1"/>
</dbReference>
<dbReference type="FunFam" id="3.40.190.10:FF:000054">
    <property type="entry name" value="Glutamate receptor"/>
    <property type="match status" value="1"/>
</dbReference>
<evidence type="ECO:0000256" key="6">
    <source>
        <dbReference type="ARBA" id="ARBA00022989"/>
    </source>
</evidence>
<keyword evidence="12 13" id="KW-0407">Ion channel</keyword>
<keyword evidence="4 16" id="KW-0812">Transmembrane</keyword>
<dbReference type="InterPro" id="IPR028082">
    <property type="entry name" value="Peripla_BP_I"/>
</dbReference>
<dbReference type="GO" id="GO:0007165">
    <property type="term" value="P:signal transduction"/>
    <property type="evidence" value="ECO:0007669"/>
    <property type="project" value="UniProtKB-ARBA"/>
</dbReference>
<dbReference type="InterPro" id="IPR019594">
    <property type="entry name" value="Glu/Gly-bd"/>
</dbReference>
<dbReference type="SUPFAM" id="SSF53850">
    <property type="entry name" value="Periplasmic binding protein-like II"/>
    <property type="match status" value="1"/>
</dbReference>
<accession>A0AAQ3KNN6</accession>
<evidence type="ECO:0000256" key="12">
    <source>
        <dbReference type="ARBA" id="ARBA00023303"/>
    </source>
</evidence>
<evidence type="ECO:0000259" key="18">
    <source>
        <dbReference type="SMART" id="SM00079"/>
    </source>
</evidence>
<proteinExistence type="inferred from homology"/>
<evidence type="ECO:0000256" key="13">
    <source>
        <dbReference type="PIRNR" id="PIRNR037090"/>
    </source>
</evidence>
<dbReference type="InterPro" id="IPR044440">
    <property type="entry name" value="GABAb_receptor_plant_PBP1"/>
</dbReference>
<dbReference type="GO" id="GO:0016020">
    <property type="term" value="C:membrane"/>
    <property type="evidence" value="ECO:0007669"/>
    <property type="project" value="UniProtKB-SubCell"/>
</dbReference>
<dbReference type="Gene3D" id="1.10.287.70">
    <property type="match status" value="1"/>
</dbReference>
<name>A0AAQ3KNN6_9LILI</name>
<dbReference type="FunFam" id="3.40.190.10:FF:000175">
    <property type="entry name" value="Glutamate receptor"/>
    <property type="match status" value="1"/>
</dbReference>
<keyword evidence="14" id="KW-1015">Disulfide bond</keyword>
<dbReference type="Proteomes" id="UP001327560">
    <property type="component" value="Chromosome 6"/>
</dbReference>
<evidence type="ECO:0000256" key="10">
    <source>
        <dbReference type="ARBA" id="ARBA00023180"/>
    </source>
</evidence>
<evidence type="ECO:0000256" key="11">
    <source>
        <dbReference type="ARBA" id="ARBA00023286"/>
    </source>
</evidence>
<dbReference type="GO" id="GO:0015276">
    <property type="term" value="F:ligand-gated monoatomic ion channel activity"/>
    <property type="evidence" value="ECO:0007669"/>
    <property type="project" value="InterPro"/>
</dbReference>
<evidence type="ECO:0000256" key="16">
    <source>
        <dbReference type="SAM" id="Phobius"/>
    </source>
</evidence>
<evidence type="ECO:0000256" key="17">
    <source>
        <dbReference type="SAM" id="SignalP"/>
    </source>
</evidence>
<dbReference type="Gene3D" id="3.40.190.10">
    <property type="entry name" value="Periplasmic binding protein-like II"/>
    <property type="match status" value="2"/>
</dbReference>
<gene>
    <name evidence="19" type="ORF">Cni_G20973</name>
</gene>
<keyword evidence="8 13" id="KW-0472">Membrane</keyword>
<dbReference type="InterPro" id="IPR015683">
    <property type="entry name" value="Ionotropic_Glu_rcpt"/>
</dbReference>
<dbReference type="InterPro" id="IPR017103">
    <property type="entry name" value="Iontropic_Glu_rcpt_pln"/>
</dbReference>
<evidence type="ECO:0000256" key="9">
    <source>
        <dbReference type="ARBA" id="ARBA00023170"/>
    </source>
</evidence>
<feature type="domain" description="Ionotropic glutamate receptor C-terminal" evidence="18">
    <location>
        <begin position="474"/>
        <end position="816"/>
    </location>
</feature>
<comment type="function">
    <text evidence="13">Glutamate-gated receptor that probably acts as non-selective cation channel.</text>
</comment>
<dbReference type="Gene3D" id="3.40.50.2300">
    <property type="match status" value="2"/>
</dbReference>
<comment type="similarity">
    <text evidence="2 13">Belongs to the glutamate-gated ion channel (TC 1.A.10.1) family.</text>
</comment>
<reference evidence="19 20" key="1">
    <citation type="submission" date="2023-10" db="EMBL/GenBank/DDBJ databases">
        <title>Chromosome-scale genome assembly provides insights into flower coloration mechanisms of Canna indica.</title>
        <authorList>
            <person name="Li C."/>
        </authorList>
    </citation>
    <scope>NUCLEOTIDE SEQUENCE [LARGE SCALE GENOMIC DNA]</scope>
    <source>
        <tissue evidence="19">Flower</tissue>
    </source>
</reference>
<evidence type="ECO:0000256" key="15">
    <source>
        <dbReference type="SAM" id="MobiDB-lite"/>
    </source>
</evidence>
<evidence type="ECO:0000256" key="5">
    <source>
        <dbReference type="ARBA" id="ARBA00022729"/>
    </source>
</evidence>
<dbReference type="Pfam" id="PF01094">
    <property type="entry name" value="ANF_receptor"/>
    <property type="match status" value="1"/>
</dbReference>
<dbReference type="InterPro" id="IPR001828">
    <property type="entry name" value="ANF_lig-bd_rcpt"/>
</dbReference>
<dbReference type="InterPro" id="IPR001320">
    <property type="entry name" value="Iontro_rcpt_C"/>
</dbReference>